<evidence type="ECO:0000313" key="2">
    <source>
        <dbReference type="Proteomes" id="UP000680865"/>
    </source>
</evidence>
<evidence type="ECO:0008006" key="3">
    <source>
        <dbReference type="Google" id="ProtNLM"/>
    </source>
</evidence>
<comment type="caution">
    <text evidence="1">The sequence shown here is derived from an EMBL/GenBank/DDBJ whole genome shotgun (WGS) entry which is preliminary data.</text>
</comment>
<evidence type="ECO:0000313" key="1">
    <source>
        <dbReference type="EMBL" id="GIM78088.1"/>
    </source>
</evidence>
<sequence>MPSNLDAPLGSPYGAHVTARLLDFFADTTPWPRRLWDVSSVLALEEAWEAGDWQRQQVLSAGAVSWYLHTLERILGPDRGLGDGMVRKELTQLLRSGLAPDSQQRRRLRQLMPLVTDGYLARWMAAVEVVAPPSPERLARAVATHLLDRGWSSGRLHRWVRDALLLPGVSLRDLLQEAADFAALDDSEFEVLVPFVSLPDHQDLAEWLPEWRPAPVVAAWFEGQGVASRPRHNGAFLYRIQAKDAVAAARKAGALVLRLEARSSFARTGRDRLQPVGRVWVGNYPEPLPVQFPARGADVLALQRERTMYSVTGSDRLDDALELAAPVNGGPPASAVSGAWAAIESLMYHPGDKSDPSAGRAVAADRMASLVACSWPRAELTALSYRHKPPEPDELSLALANAQSNAERCDVLVGVLSTPGQPALTRASDVAARQRMANLLMSPHRELADVQLVYSGVLRRLYRQRNIVAHGGTTAAVALEAALRTAAPLVGAGLDRLVHASLTQGLEPLELAARAENSLALVGDPLGRGVTRLLD</sequence>
<reference evidence="1" key="1">
    <citation type="submission" date="2021-03" db="EMBL/GenBank/DDBJ databases">
        <title>Whole genome shotgun sequence of Actinoplanes consettensis NBRC 14913.</title>
        <authorList>
            <person name="Komaki H."/>
            <person name="Tamura T."/>
        </authorList>
    </citation>
    <scope>NUCLEOTIDE SEQUENCE</scope>
    <source>
        <strain evidence="1">NBRC 14913</strain>
    </source>
</reference>
<protein>
    <recommendedName>
        <fullName evidence="3">Integrase</fullName>
    </recommendedName>
</protein>
<name>A0A919W366_9ACTN</name>
<dbReference type="RefSeq" id="WP_213000446.1">
    <property type="nucleotide sequence ID" value="NZ_BAAATW010000001.1"/>
</dbReference>
<dbReference type="EMBL" id="BOQP01000034">
    <property type="protein sequence ID" value="GIM78088.1"/>
    <property type="molecule type" value="Genomic_DNA"/>
</dbReference>
<organism evidence="1 2">
    <name type="scientific">Winogradskya consettensis</name>
    <dbReference type="NCBI Taxonomy" id="113560"/>
    <lineage>
        <taxon>Bacteria</taxon>
        <taxon>Bacillati</taxon>
        <taxon>Actinomycetota</taxon>
        <taxon>Actinomycetes</taxon>
        <taxon>Micromonosporales</taxon>
        <taxon>Micromonosporaceae</taxon>
        <taxon>Winogradskya</taxon>
    </lineage>
</organism>
<keyword evidence="2" id="KW-1185">Reference proteome</keyword>
<proteinExistence type="predicted"/>
<gene>
    <name evidence="1" type="ORF">Aco04nite_58600</name>
</gene>
<accession>A0A919W366</accession>
<dbReference type="Proteomes" id="UP000680865">
    <property type="component" value="Unassembled WGS sequence"/>
</dbReference>
<dbReference type="AlphaFoldDB" id="A0A919W366"/>